<feature type="compositionally biased region" description="Acidic residues" evidence="7">
    <location>
        <begin position="64"/>
        <end position="74"/>
    </location>
</feature>
<dbReference type="GO" id="GO:0004672">
    <property type="term" value="F:protein kinase activity"/>
    <property type="evidence" value="ECO:0007669"/>
    <property type="project" value="InterPro"/>
</dbReference>
<evidence type="ECO:0000313" key="11">
    <source>
        <dbReference type="RefSeq" id="XP_005183138.1"/>
    </source>
</evidence>
<dbReference type="EnsemblMetazoa" id="MDOA000642-RA">
    <property type="protein sequence ID" value="MDOA000642-PA"/>
    <property type="gene ID" value="MDOA000642"/>
</dbReference>
<feature type="compositionally biased region" description="Polar residues" evidence="7">
    <location>
        <begin position="853"/>
        <end position="862"/>
    </location>
</feature>
<keyword evidence="11" id="KW-0675">Receptor</keyword>
<dbReference type="AlphaFoldDB" id="A0A1I8M2P1"/>
<comment type="subcellular location">
    <subcellularLocation>
        <location evidence="1">Cytoplasm</location>
        <location evidence="1">Cell cortex</location>
    </subcellularLocation>
</comment>
<proteinExistence type="predicted"/>
<feature type="compositionally biased region" description="Low complexity" evidence="7">
    <location>
        <begin position="863"/>
        <end position="879"/>
    </location>
</feature>
<dbReference type="STRING" id="7370.A0A1I8M2P1"/>
<evidence type="ECO:0000259" key="8">
    <source>
        <dbReference type="PROSITE" id="PS50011"/>
    </source>
</evidence>
<dbReference type="InterPro" id="IPR001245">
    <property type="entry name" value="Ser-Thr/Tyr_kinase_cat_dom"/>
</dbReference>
<protein>
    <recommendedName>
        <fullName evidence="5">Nuclear receptor-binding protein homolog</fullName>
    </recommendedName>
    <alternativeName>
        <fullName evidence="6">MLF1-adaptor molecule</fullName>
    </alternativeName>
</protein>
<dbReference type="RefSeq" id="XP_005183138.1">
    <property type="nucleotide sequence ID" value="XM_005183081.3"/>
</dbReference>
<feature type="region of interest" description="Disordered" evidence="7">
    <location>
        <begin position="775"/>
        <end position="805"/>
    </location>
</feature>
<dbReference type="SUPFAM" id="SSF56112">
    <property type="entry name" value="Protein kinase-like (PK-like)"/>
    <property type="match status" value="1"/>
</dbReference>
<dbReference type="GO" id="GO:0005524">
    <property type="term" value="F:ATP binding"/>
    <property type="evidence" value="ECO:0007669"/>
    <property type="project" value="InterPro"/>
</dbReference>
<organism evidence="9">
    <name type="scientific">Musca domestica</name>
    <name type="common">House fly</name>
    <dbReference type="NCBI Taxonomy" id="7370"/>
    <lineage>
        <taxon>Eukaryota</taxon>
        <taxon>Metazoa</taxon>
        <taxon>Ecdysozoa</taxon>
        <taxon>Arthropoda</taxon>
        <taxon>Hexapoda</taxon>
        <taxon>Insecta</taxon>
        <taxon>Pterygota</taxon>
        <taxon>Neoptera</taxon>
        <taxon>Endopterygota</taxon>
        <taxon>Diptera</taxon>
        <taxon>Brachycera</taxon>
        <taxon>Muscomorpha</taxon>
        <taxon>Muscoidea</taxon>
        <taxon>Muscidae</taxon>
        <taxon>Musca</taxon>
    </lineage>
</organism>
<feature type="compositionally biased region" description="Low complexity" evidence="7">
    <location>
        <begin position="778"/>
        <end position="794"/>
    </location>
</feature>
<dbReference type="Pfam" id="PF07714">
    <property type="entry name" value="PK_Tyr_Ser-Thr"/>
    <property type="match status" value="1"/>
</dbReference>
<dbReference type="VEuPathDB" id="VectorBase:MDOA000642"/>
<feature type="region of interest" description="Disordered" evidence="7">
    <location>
        <begin position="610"/>
        <end position="649"/>
    </location>
</feature>
<dbReference type="InterPro" id="IPR050588">
    <property type="entry name" value="WNK_Ser-Thr_kinase"/>
</dbReference>
<name>A0A1I8M2P1_MUSDO</name>
<dbReference type="Proteomes" id="UP001652621">
    <property type="component" value="Unplaced"/>
</dbReference>
<evidence type="ECO:0000256" key="1">
    <source>
        <dbReference type="ARBA" id="ARBA00004544"/>
    </source>
</evidence>
<dbReference type="Gene3D" id="1.10.510.10">
    <property type="entry name" value="Transferase(Phosphotransferase) domain 1"/>
    <property type="match status" value="1"/>
</dbReference>
<evidence type="ECO:0000313" key="10">
    <source>
        <dbReference type="Proteomes" id="UP001652621"/>
    </source>
</evidence>
<dbReference type="OrthoDB" id="1034557at2759"/>
<dbReference type="InterPro" id="IPR000719">
    <property type="entry name" value="Prot_kinase_dom"/>
</dbReference>
<dbReference type="FunFam" id="3.30.200.20:FF:000098">
    <property type="entry name" value="Nuclear receptor-binding protein 1"/>
    <property type="match status" value="1"/>
</dbReference>
<feature type="domain" description="Protein kinase" evidence="8">
    <location>
        <begin position="85"/>
        <end position="349"/>
    </location>
</feature>
<feature type="region of interest" description="Disordered" evidence="7">
    <location>
        <begin position="401"/>
        <end position="443"/>
    </location>
</feature>
<evidence type="ECO:0000256" key="7">
    <source>
        <dbReference type="SAM" id="MobiDB-lite"/>
    </source>
</evidence>
<sequence length="879" mass="96829">MSGNQAQIGAGGGNSGGGGGGGSAEQQQQHTPPQIIASGATATSSSSADAVNMAADSSPRESGDDSEDESEILEESPCGRWLKRREEVDQRDIPGIDCVHLAMDTEEGVEVVWNELQYSSIQELKSQEEKMRQVFDNLLQLDHQNIVKFHRYWTDIQNPERPRVIFITEFMSSGSLKQFLKRTKRNSKRLPLEAWRRWCTQILSALNYLHSCVPPIIHGNLTCDSIFIQHNGLVKIGTVVPDAVHHSIRQQQQHKAVEHGALHFMAPEYGAVRQLTAAVDIYAFGMCALEMAALEIQNSEPNTTIHEETILRTINSLENDLQRDLIYKCLRRNRSERPKASDLLFHPLLFEVHSLKLLAAHCLIFSSSNRTMFSETVIDGMMQRYNRPEVIMAYVKFSRNPEATEEEQQQQQQTANAESPTSGESGVVEGAGGGEEQGQSSPKAYIREYRLSDVPSADKLEKFVEDVKYGVYPLTAFSGKKPPHFRSRAASPERADSVKSATPEPVDIESRRIVNMMCSVKKLKEGSNDILMTILLRMDDKMNRQLSCDVTENDTAADLTQELVRLGFVHIEDQDKIQALLEETLRSTFSEGGAAFGEYGAQERTFSATINEQQQQQQQQGGSSTTTTIAGNTNNNNNNNSSSNNNNNNAIMMMTTTKTLPTAVVPQQLQAQPQAVTTTSSPAVNMATLQQMERNWSVADSDTTTSSAAAAMMMRGHNPSQINSTIASPLPPNATAAATAALGLTGTVTVPMVASDPLAGHVMYVPHDQLQQIHAPQHHTQQLSPPQQQQQQMHQHIDPSMLSMDVPDNSAAAAVSHHQHHHQQHQQQQYMNPVNVSMVANNPAMYQPPPHLTNISVTHSPQTNATPAASFASPSTTIN</sequence>
<feature type="region of interest" description="Disordered" evidence="7">
    <location>
        <begin position="482"/>
        <end position="503"/>
    </location>
</feature>
<reference evidence="11" key="2">
    <citation type="submission" date="2025-04" db="UniProtKB">
        <authorList>
            <consortium name="RefSeq"/>
        </authorList>
    </citation>
    <scope>IDENTIFICATION</scope>
    <source>
        <strain evidence="11">Aabys</strain>
    </source>
</reference>
<accession>A0A1I8M2P1</accession>
<evidence type="ECO:0000256" key="2">
    <source>
        <dbReference type="ARBA" id="ARBA00022490"/>
    </source>
</evidence>
<feature type="region of interest" description="Disordered" evidence="7">
    <location>
        <begin position="1"/>
        <end position="75"/>
    </location>
</feature>
<dbReference type="PANTHER" id="PTHR13902">
    <property type="entry name" value="SERINE/THREONINE-PROTEIN KINASE WNK WITH NO LYSINE -RELATED"/>
    <property type="match status" value="1"/>
</dbReference>
<dbReference type="FunFam" id="1.10.510.10:FF:000842">
    <property type="entry name" value="Nuclear receptor-binding protein"/>
    <property type="match status" value="1"/>
</dbReference>
<dbReference type="Gene3D" id="3.30.200.20">
    <property type="entry name" value="Phosphorylase Kinase, domain 1"/>
    <property type="match status" value="1"/>
</dbReference>
<dbReference type="KEGG" id="mde:101893646"/>
<dbReference type="PROSITE" id="PS50011">
    <property type="entry name" value="PROTEIN_KINASE_DOM"/>
    <property type="match status" value="1"/>
</dbReference>
<feature type="compositionally biased region" description="Gly residues" evidence="7">
    <location>
        <begin position="9"/>
        <end position="23"/>
    </location>
</feature>
<gene>
    <name evidence="9" type="primary">101893646</name>
    <name evidence="11" type="synonym">LOC101893646</name>
</gene>
<feature type="region of interest" description="Disordered" evidence="7">
    <location>
        <begin position="841"/>
        <end position="879"/>
    </location>
</feature>
<feature type="compositionally biased region" description="Low complexity" evidence="7">
    <location>
        <begin position="37"/>
        <end position="50"/>
    </location>
</feature>
<evidence type="ECO:0000256" key="3">
    <source>
        <dbReference type="ARBA" id="ARBA00022553"/>
    </source>
</evidence>
<dbReference type="InterPro" id="IPR011009">
    <property type="entry name" value="Kinase-like_dom_sf"/>
</dbReference>
<evidence type="ECO:0000256" key="6">
    <source>
        <dbReference type="ARBA" id="ARBA00078305"/>
    </source>
</evidence>
<dbReference type="VEuPathDB" id="VectorBase:MDOMA2_011065"/>
<evidence type="ECO:0000256" key="4">
    <source>
        <dbReference type="ARBA" id="ARBA00055167"/>
    </source>
</evidence>
<evidence type="ECO:0000256" key="5">
    <source>
        <dbReference type="ARBA" id="ARBA00069870"/>
    </source>
</evidence>
<keyword evidence="10" id="KW-1185">Reference proteome</keyword>
<keyword evidence="3" id="KW-0597">Phosphoprotein</keyword>
<evidence type="ECO:0000313" key="9">
    <source>
        <dbReference type="EnsemblMetazoa" id="MDOA000642-PA"/>
    </source>
</evidence>
<reference evidence="9" key="1">
    <citation type="submission" date="2020-05" db="UniProtKB">
        <authorList>
            <consortium name="EnsemblMetazoa"/>
        </authorList>
    </citation>
    <scope>IDENTIFICATION</scope>
    <source>
        <strain evidence="9">Aabys</strain>
    </source>
</reference>
<keyword evidence="2" id="KW-0963">Cytoplasm</keyword>
<dbReference type="GO" id="GO:0005938">
    <property type="term" value="C:cell cortex"/>
    <property type="evidence" value="ECO:0007669"/>
    <property type="project" value="UniProtKB-SubCell"/>
</dbReference>
<dbReference type="eggNOG" id="KOG1266">
    <property type="taxonomic scope" value="Eukaryota"/>
</dbReference>
<comment type="function">
    <text evidence="4">May play a role in subcellular trafficking between the endoplasmic reticulum and Golgi apparatus.</text>
</comment>